<dbReference type="EMBL" id="CAJNOO010000691">
    <property type="protein sequence ID" value="CAF1012107.1"/>
    <property type="molecule type" value="Genomic_DNA"/>
</dbReference>
<dbReference type="Gene3D" id="3.80.10.10">
    <property type="entry name" value="Ribonuclease Inhibitor"/>
    <property type="match status" value="1"/>
</dbReference>
<dbReference type="InterPro" id="IPR032675">
    <property type="entry name" value="LRR_dom_sf"/>
</dbReference>
<dbReference type="AlphaFoldDB" id="A0A814HKM4"/>
<protein>
    <submittedName>
        <fullName evidence="1">Uncharacterized protein</fullName>
    </submittedName>
</protein>
<gene>
    <name evidence="1" type="ORF">RFH988_LOCUS14735</name>
</gene>
<name>A0A814HKM4_9BILA</name>
<comment type="caution">
    <text evidence="1">The sequence shown here is derived from an EMBL/GenBank/DDBJ whole genome shotgun (WGS) entry which is preliminary data.</text>
</comment>
<evidence type="ECO:0000313" key="2">
    <source>
        <dbReference type="Proteomes" id="UP000663882"/>
    </source>
</evidence>
<dbReference type="OrthoDB" id="10297467at2759"/>
<reference evidence="1" key="1">
    <citation type="submission" date="2021-02" db="EMBL/GenBank/DDBJ databases">
        <authorList>
            <person name="Nowell W R."/>
        </authorList>
    </citation>
    <scope>NUCLEOTIDE SEQUENCE</scope>
</reference>
<organism evidence="1 2">
    <name type="scientific">Rotaria sordida</name>
    <dbReference type="NCBI Taxonomy" id="392033"/>
    <lineage>
        <taxon>Eukaryota</taxon>
        <taxon>Metazoa</taxon>
        <taxon>Spiralia</taxon>
        <taxon>Gnathifera</taxon>
        <taxon>Rotifera</taxon>
        <taxon>Eurotatoria</taxon>
        <taxon>Bdelloidea</taxon>
        <taxon>Philodinida</taxon>
        <taxon>Philodinidae</taxon>
        <taxon>Rotaria</taxon>
    </lineage>
</organism>
<accession>A0A814HKM4</accession>
<dbReference type="Proteomes" id="UP000663882">
    <property type="component" value="Unassembled WGS sequence"/>
</dbReference>
<evidence type="ECO:0000313" key="1">
    <source>
        <dbReference type="EMBL" id="CAF1012107.1"/>
    </source>
</evidence>
<sequence>MISCSHGNIYPLPDSVLDRFCCQILCEIHDKIHWLNLESSSMERILLSTNYPNLYRLGLYNLDIEKAKDFFTDNTSVIHKFKNKISSLAIHITRSGNEITRKNLIEHIFIQIFMIFDKLQYLDFDSESIHFQRFFFFTILPPTVFSSTLLELHVSLKRFIDCLYLLDGRFNQLHTVKVNIAFIEQKSKINNKEKLPNLRYFSLHCENDTDYYDEEIRPLLHRMMNLKTLDLNFFCNRKKFIDGDELKTNIINYMPQLSNFTFNIVSTSTDFDQFDLRSNEDIQQTFKYFKDYQIISYVDYFEKINESQCHIYSYPYRLNYYKKITNNFPGGLFKYVSYISLHDERPFEYEFFLQIAQSFPFLKRMCLINETGLNNKQCIKSSNHHQNLPIIKYPCLIELDFFQAHEDYLEQFLLDTKTYLPYNVTVLSNYQSMKNVTHNFRRMETQFNCSKVRYIPTSYVTQLPKHFKNYFRSTYIHKFSLLYQ</sequence>
<proteinExistence type="predicted"/>